<keyword evidence="1" id="KW-0812">Transmembrane</keyword>
<dbReference type="AlphaFoldDB" id="A0AA96GHA9"/>
<evidence type="ECO:0000313" key="3">
    <source>
        <dbReference type="Proteomes" id="UP001302494"/>
    </source>
</evidence>
<protein>
    <submittedName>
        <fullName evidence="2">Uncharacterized protein</fullName>
    </submittedName>
</protein>
<organism evidence="2 3">
    <name type="scientific">Candidatus Nitrospira neomarina</name>
    <dbReference type="NCBI Taxonomy" id="3020899"/>
    <lineage>
        <taxon>Bacteria</taxon>
        <taxon>Pseudomonadati</taxon>
        <taxon>Nitrospirota</taxon>
        <taxon>Nitrospiria</taxon>
        <taxon>Nitrospirales</taxon>
        <taxon>Nitrospiraceae</taxon>
        <taxon>Nitrospira</taxon>
    </lineage>
</organism>
<dbReference type="KEGG" id="nneo:PQG83_16045"/>
<evidence type="ECO:0000313" key="2">
    <source>
        <dbReference type="EMBL" id="WNM61252.1"/>
    </source>
</evidence>
<keyword evidence="3" id="KW-1185">Reference proteome</keyword>
<evidence type="ECO:0000256" key="1">
    <source>
        <dbReference type="SAM" id="Phobius"/>
    </source>
</evidence>
<proteinExistence type="predicted"/>
<feature type="transmembrane region" description="Helical" evidence="1">
    <location>
        <begin position="57"/>
        <end position="82"/>
    </location>
</feature>
<sequence>MPVGFEAAFTTFFFVVLFFNTAFLADAPFEEVGLAFVATVFLELTVFLPDVSFGEAFFFFIAALVFLAFFVAAFFIFVEGFLEGGVEATRRTDFF</sequence>
<keyword evidence="1" id="KW-0472">Membrane</keyword>
<gene>
    <name evidence="2" type="ORF">PQG83_16045</name>
</gene>
<keyword evidence="1" id="KW-1133">Transmembrane helix</keyword>
<name>A0AA96GHA9_9BACT</name>
<reference evidence="2 3" key="1">
    <citation type="submission" date="2023-01" db="EMBL/GenBank/DDBJ databases">
        <title>Cultivation and genomic characterization of new, ubiquitous marine nitrite-oxidizing bacteria from the Nitrospirales.</title>
        <authorList>
            <person name="Mueller A.J."/>
            <person name="Daebeler A."/>
            <person name="Herbold C.W."/>
            <person name="Kirkegaard R.H."/>
            <person name="Daims H."/>
        </authorList>
    </citation>
    <scope>NUCLEOTIDE SEQUENCE [LARGE SCALE GENOMIC DNA]</scope>
    <source>
        <strain evidence="2 3">DK</strain>
    </source>
</reference>
<dbReference type="EMBL" id="CP116968">
    <property type="protein sequence ID" value="WNM61252.1"/>
    <property type="molecule type" value="Genomic_DNA"/>
</dbReference>
<accession>A0AA96GHA9</accession>
<dbReference type="RefSeq" id="WP_312743129.1">
    <property type="nucleotide sequence ID" value="NZ_CP116968.1"/>
</dbReference>
<dbReference type="Proteomes" id="UP001302494">
    <property type="component" value="Chromosome"/>
</dbReference>
<feature type="transmembrane region" description="Helical" evidence="1">
    <location>
        <begin position="6"/>
        <end position="25"/>
    </location>
</feature>